<evidence type="ECO:0000313" key="3">
    <source>
        <dbReference type="EMBL" id="KAK7024543.1"/>
    </source>
</evidence>
<name>A0AAW0BDR9_9AGAR</name>
<dbReference type="Proteomes" id="UP001383192">
    <property type="component" value="Unassembled WGS sequence"/>
</dbReference>
<feature type="domain" description="KOW" evidence="2">
    <location>
        <begin position="598"/>
        <end position="625"/>
    </location>
</feature>
<feature type="domain" description="KOW" evidence="2">
    <location>
        <begin position="422"/>
        <end position="449"/>
    </location>
</feature>
<feature type="compositionally biased region" description="Low complexity" evidence="1">
    <location>
        <begin position="72"/>
        <end position="84"/>
    </location>
</feature>
<evidence type="ECO:0000313" key="4">
    <source>
        <dbReference type="Proteomes" id="UP001383192"/>
    </source>
</evidence>
<reference evidence="3 4" key="1">
    <citation type="submission" date="2024-01" db="EMBL/GenBank/DDBJ databases">
        <title>A draft genome for a cacao thread blight-causing isolate of Paramarasmius palmivorus.</title>
        <authorList>
            <person name="Baruah I.K."/>
            <person name="Bukari Y."/>
            <person name="Amoako-Attah I."/>
            <person name="Meinhardt L.W."/>
            <person name="Bailey B.A."/>
            <person name="Cohen S.P."/>
        </authorList>
    </citation>
    <scope>NUCLEOTIDE SEQUENCE [LARGE SCALE GENOMIC DNA]</scope>
    <source>
        <strain evidence="3 4">GH-12</strain>
    </source>
</reference>
<feature type="region of interest" description="Disordered" evidence="1">
    <location>
        <begin position="123"/>
        <end position="162"/>
    </location>
</feature>
<dbReference type="SMART" id="SM00739">
    <property type="entry name" value="KOW"/>
    <property type="match status" value="3"/>
</dbReference>
<evidence type="ECO:0000259" key="2">
    <source>
        <dbReference type="SMART" id="SM00739"/>
    </source>
</evidence>
<protein>
    <recommendedName>
        <fullName evidence="2">KOW domain-containing protein</fullName>
    </recommendedName>
</protein>
<dbReference type="SUPFAM" id="SSF50104">
    <property type="entry name" value="Translation proteins SH3-like domain"/>
    <property type="match status" value="1"/>
</dbReference>
<dbReference type="EMBL" id="JAYKXP010000121">
    <property type="protein sequence ID" value="KAK7024543.1"/>
    <property type="molecule type" value="Genomic_DNA"/>
</dbReference>
<feature type="compositionally biased region" description="Basic and acidic residues" evidence="1">
    <location>
        <begin position="25"/>
        <end position="44"/>
    </location>
</feature>
<feature type="domain" description="KOW" evidence="2">
    <location>
        <begin position="197"/>
        <end position="225"/>
    </location>
</feature>
<keyword evidence="4" id="KW-1185">Reference proteome</keyword>
<feature type="region of interest" description="Disordered" evidence="1">
    <location>
        <begin position="1"/>
        <end position="53"/>
    </location>
</feature>
<sequence>MTIRSFLDIEAREDSEEEDSVSDGEDIKPVDTGSKTEEEIEERRKSLRSKAKKIPPAEQLFASIFARLLPEYTTSPESSPSSSTNDARPITHTESVKEGTVPCLEPVEPFHPWVEAALRREKDNPDPFMEPQLAPPLQPPEHRKLGLDLSKLPDQPKGSSYPELSVPSRFVVQEAWAAWAAWERDEAPEQSLIRRRELAPGEWITVRHRGQHRGDTGVVYRVDRTKEGHRGYWVFLVPRLPTDYERVRFNLASGTERSTLVEEGSAPSTERKRKRKRKRDQDQPVKWSLHLFNPEDYKKEEVTMLQEHATFQYSKRTYSHGLVLRFYRETSLDPRFAVLPKESLRLFMRSRHPFILRSTLPCLEHWKFEYGEVVTVKNMPGVDSTVLDVAENEGTCRVEVGDRTVDTRSDIHVVPMRLLLKVVRPGDYVQVVAGLHSGLEGLVTQSSGAEVHVFELTPDDNNIGTNSHWQTPKGKLARVEHDMDAIVHVNSVKVIPPPFTMDHGPWYDVRVVVQSEKDSHYDVYHGCVGQIKRVRRTAPNKLGITVYLFRFDSSTEFEPIHLLDERTRGPLLVAHPLPEYYCQYRIHPEMDNVYTGRPPWFGVRITIIQGNHKGAVAIVKDVNSQCTPTRRIKLQVELQRVGEVANKLESVFLKDVLEEKTKKPLYVYWPVLKSSIFAPSQHDLVPECLWNDKTKQKKMYRQCRGSNTEIVEAPSMAEEPLQLLDGSVATGDVSTKKDTDSDDNKTDDGSDPGDLENDEVNDPWSIWNPNNRTGITHSVIEVENSRSGVSNESNYMWEKTAFSSSCTMRSLSPSPIPSPSAPLLRSLPMHWFLHPKLVGINFQVKVDAKEIFVQTSARPTGITAMRNRGRGKEDVRHGDIVKAVPRNFGSQSLMVIVDGNEDDIGKFVRGIYYFFNQVHREESKWWMAVTVNPQFTWLRAESPQFLDLDPEHLAIVDEPSENKKKAKQAFETVRAAARTRPPEVRWPYDLASSHRDYVRRQLIWN</sequence>
<feature type="compositionally biased region" description="Basic and acidic residues" evidence="1">
    <location>
        <begin position="734"/>
        <end position="748"/>
    </location>
</feature>
<proteinExistence type="predicted"/>
<feature type="compositionally biased region" description="Acidic residues" evidence="1">
    <location>
        <begin position="13"/>
        <end position="24"/>
    </location>
</feature>
<comment type="caution">
    <text evidence="3">The sequence shown here is derived from an EMBL/GenBank/DDBJ whole genome shotgun (WGS) entry which is preliminary data.</text>
</comment>
<evidence type="ECO:0000256" key="1">
    <source>
        <dbReference type="SAM" id="MobiDB-lite"/>
    </source>
</evidence>
<feature type="region of interest" description="Disordered" evidence="1">
    <location>
        <begin position="72"/>
        <end position="104"/>
    </location>
</feature>
<organism evidence="3 4">
    <name type="scientific">Paramarasmius palmivorus</name>
    <dbReference type="NCBI Taxonomy" id="297713"/>
    <lineage>
        <taxon>Eukaryota</taxon>
        <taxon>Fungi</taxon>
        <taxon>Dikarya</taxon>
        <taxon>Basidiomycota</taxon>
        <taxon>Agaricomycotina</taxon>
        <taxon>Agaricomycetes</taxon>
        <taxon>Agaricomycetidae</taxon>
        <taxon>Agaricales</taxon>
        <taxon>Marasmiineae</taxon>
        <taxon>Marasmiaceae</taxon>
        <taxon>Paramarasmius</taxon>
    </lineage>
</organism>
<feature type="compositionally biased region" description="Acidic residues" evidence="1">
    <location>
        <begin position="749"/>
        <end position="761"/>
    </location>
</feature>
<dbReference type="InterPro" id="IPR005824">
    <property type="entry name" value="KOW"/>
</dbReference>
<dbReference type="AlphaFoldDB" id="A0AAW0BDR9"/>
<gene>
    <name evidence="3" type="ORF">VNI00_016218</name>
</gene>
<feature type="region of interest" description="Disordered" evidence="1">
    <location>
        <begin position="258"/>
        <end position="282"/>
    </location>
</feature>
<dbReference type="InterPro" id="IPR008991">
    <property type="entry name" value="Translation_prot_SH3-like_sf"/>
</dbReference>
<feature type="region of interest" description="Disordered" evidence="1">
    <location>
        <begin position="731"/>
        <end position="768"/>
    </location>
</feature>
<accession>A0AAW0BDR9</accession>